<dbReference type="InterPro" id="IPR022764">
    <property type="entry name" value="Peptidase_S54_rhomboid_dom"/>
</dbReference>
<feature type="transmembrane region" description="Helical" evidence="11">
    <location>
        <begin position="427"/>
        <end position="450"/>
    </location>
</feature>
<feature type="domain" description="Peptidase S54 rhomboid" evidence="13">
    <location>
        <begin position="361"/>
        <end position="509"/>
    </location>
</feature>
<dbReference type="EMBL" id="JALLPB020000440">
    <property type="protein sequence ID" value="KAL3809095.1"/>
    <property type="molecule type" value="Genomic_DNA"/>
</dbReference>
<evidence type="ECO:0000256" key="6">
    <source>
        <dbReference type="ARBA" id="ARBA00022692"/>
    </source>
</evidence>
<feature type="transmembrane region" description="Helical" evidence="11">
    <location>
        <begin position="370"/>
        <end position="389"/>
    </location>
</feature>
<protein>
    <recommendedName>
        <fullName evidence="4">rhomboid protease</fullName>
        <ecNumber evidence="4">3.4.21.105</ecNumber>
    </recommendedName>
</protein>
<keyword evidence="9 11" id="KW-1133">Transmembrane helix</keyword>
<keyword evidence="10 11" id="KW-0472">Membrane</keyword>
<feature type="transmembrane region" description="Helical" evidence="11">
    <location>
        <begin position="493"/>
        <end position="510"/>
    </location>
</feature>
<dbReference type="AlphaFoldDB" id="A0ABD3R7X4"/>
<dbReference type="InterPro" id="IPR002610">
    <property type="entry name" value="Peptidase_S54_rhomboid-like"/>
</dbReference>
<feature type="transmembrane region" description="Helical" evidence="11">
    <location>
        <begin position="306"/>
        <end position="325"/>
    </location>
</feature>
<dbReference type="InterPro" id="IPR035952">
    <property type="entry name" value="Rhomboid-like_sf"/>
</dbReference>
<feature type="transmembrane region" description="Helical" evidence="11">
    <location>
        <begin position="531"/>
        <end position="553"/>
    </location>
</feature>
<comment type="caution">
    <text evidence="14">The sequence shown here is derived from an EMBL/GenBank/DDBJ whole genome shotgun (WGS) entry which is preliminary data.</text>
</comment>
<proteinExistence type="inferred from homology"/>
<dbReference type="GO" id="GO:0008236">
    <property type="term" value="F:serine-type peptidase activity"/>
    <property type="evidence" value="ECO:0007669"/>
    <property type="project" value="UniProtKB-KW"/>
</dbReference>
<feature type="compositionally biased region" description="Gly residues" evidence="12">
    <location>
        <begin position="80"/>
        <end position="89"/>
    </location>
</feature>
<dbReference type="Proteomes" id="UP001530377">
    <property type="component" value="Unassembled WGS sequence"/>
</dbReference>
<reference evidence="14 15" key="1">
    <citation type="submission" date="2024-10" db="EMBL/GenBank/DDBJ databases">
        <title>Updated reference genomes for cyclostephanoid diatoms.</title>
        <authorList>
            <person name="Roberts W.R."/>
            <person name="Alverson A.J."/>
        </authorList>
    </citation>
    <scope>NUCLEOTIDE SEQUENCE [LARGE SCALE GENOMIC DNA]</scope>
    <source>
        <strain evidence="14 15">AJA228-03</strain>
    </source>
</reference>
<comment type="catalytic activity">
    <reaction evidence="1 11">
        <text>Cleaves type-1 transmembrane domains using a catalytic dyad composed of serine and histidine that are contributed by different transmembrane domains.</text>
        <dbReference type="EC" id="3.4.21.105"/>
    </reaction>
</comment>
<name>A0ABD3R7X4_9STRA</name>
<evidence type="ECO:0000256" key="1">
    <source>
        <dbReference type="ARBA" id="ARBA00000156"/>
    </source>
</evidence>
<keyword evidence="8 11" id="KW-0720">Serine protease</keyword>
<dbReference type="Gene3D" id="1.20.1540.10">
    <property type="entry name" value="Rhomboid-like"/>
    <property type="match status" value="1"/>
</dbReference>
<dbReference type="Pfam" id="PF01694">
    <property type="entry name" value="Rhomboid"/>
    <property type="match status" value="1"/>
</dbReference>
<feature type="compositionally biased region" description="Low complexity" evidence="12">
    <location>
        <begin position="135"/>
        <end position="144"/>
    </location>
</feature>
<accession>A0ABD3R7X4</accession>
<feature type="region of interest" description="Disordered" evidence="12">
    <location>
        <begin position="22"/>
        <end position="166"/>
    </location>
</feature>
<organism evidence="14 15">
    <name type="scientific">Cyclostephanos tholiformis</name>
    <dbReference type="NCBI Taxonomy" id="382380"/>
    <lineage>
        <taxon>Eukaryota</taxon>
        <taxon>Sar</taxon>
        <taxon>Stramenopiles</taxon>
        <taxon>Ochrophyta</taxon>
        <taxon>Bacillariophyta</taxon>
        <taxon>Coscinodiscophyceae</taxon>
        <taxon>Thalassiosirophycidae</taxon>
        <taxon>Stephanodiscales</taxon>
        <taxon>Stephanodiscaceae</taxon>
        <taxon>Cyclostephanos</taxon>
    </lineage>
</organism>
<keyword evidence="7 11" id="KW-0378">Hydrolase</keyword>
<comment type="subcellular location">
    <subcellularLocation>
        <location evidence="2 11">Membrane</location>
        <topology evidence="2 11">Multi-pass membrane protein</topology>
    </subcellularLocation>
</comment>
<evidence type="ECO:0000256" key="12">
    <source>
        <dbReference type="SAM" id="MobiDB-lite"/>
    </source>
</evidence>
<evidence type="ECO:0000256" key="3">
    <source>
        <dbReference type="ARBA" id="ARBA00009045"/>
    </source>
</evidence>
<feature type="compositionally biased region" description="Low complexity" evidence="12">
    <location>
        <begin position="49"/>
        <end position="69"/>
    </location>
</feature>
<dbReference type="EC" id="3.4.21.105" evidence="4"/>
<sequence length="649" mass="71448">MDTSIDMERHAMEVARMAESGMERGGHRFGGTADLLLPPPPSSTKLRRTSPMQNQPPSLPSQQLPVYSPVDDTFASWNSEGGGRGGGGTIRPSAAAAADDDDDVDEDYSRDDINVIHPPLPPPPDDDDRDVENSAAAAAAGGDVAVEDGRNASSSRHAKYAEEEDDDALARAIAEQDLPPGVSVAEQQEVMMRLLTQRIRRGNRHNHAGGGGGERDGLGGGDDDGERLSPALEARLRDFNFAQGKRRERYGEDRPWGILGLYDHLAGIRLDVEWAEDAAWRRTNKEPYLSWTDFQTTRDVGWNRPFFTYVIMFVCTGFMIASYGVNGWTIEPLSINPMIGPSAQTLINMGAKYTSAIVNNGEWYRLFSPMVLHAGLIHYFLNMTALWFIGRAVEQCHGTAAAVILFIIPAVGGTILSAIFLSEYITVGASGGIFGLIGACIADICMNWSLLFSKHVNASDEGVRFRHMKVLLWLLFDIVINCLIGLTPFVDNFTHLGGMVYGFLCGLSTMERLSTDFFGIATTFWTRLRNILIRFSGLILSVVLIMITTGVLVDLDVGKSPCPGCRYVSCVPFPPWAGEDNKWWYCDDCSKVTADAILDSSGYYSLSMTCPDGVIQEIDLSDQLVTDRQWIQRQLPTMCRKYCDQVFSS</sequence>
<feature type="transmembrane region" description="Helical" evidence="11">
    <location>
        <begin position="470"/>
        <end position="487"/>
    </location>
</feature>
<dbReference type="GO" id="GO:0016020">
    <property type="term" value="C:membrane"/>
    <property type="evidence" value="ECO:0007669"/>
    <property type="project" value="UniProtKB-SubCell"/>
</dbReference>
<evidence type="ECO:0000256" key="7">
    <source>
        <dbReference type="ARBA" id="ARBA00022801"/>
    </source>
</evidence>
<evidence type="ECO:0000256" key="9">
    <source>
        <dbReference type="ARBA" id="ARBA00022989"/>
    </source>
</evidence>
<evidence type="ECO:0000256" key="4">
    <source>
        <dbReference type="ARBA" id="ARBA00013039"/>
    </source>
</evidence>
<evidence type="ECO:0000256" key="11">
    <source>
        <dbReference type="RuleBase" id="RU362115"/>
    </source>
</evidence>
<evidence type="ECO:0000256" key="5">
    <source>
        <dbReference type="ARBA" id="ARBA00022670"/>
    </source>
</evidence>
<keyword evidence="6 11" id="KW-0812">Transmembrane</keyword>
<evidence type="ECO:0000259" key="13">
    <source>
        <dbReference type="Pfam" id="PF01694"/>
    </source>
</evidence>
<gene>
    <name evidence="14" type="ORF">ACHAXA_010616</name>
</gene>
<feature type="region of interest" description="Disordered" evidence="12">
    <location>
        <begin position="201"/>
        <end position="227"/>
    </location>
</feature>
<keyword evidence="5 11" id="KW-0645">Protease</keyword>
<comment type="similarity">
    <text evidence="3 11">Belongs to the peptidase S54 family.</text>
</comment>
<dbReference type="GO" id="GO:0006508">
    <property type="term" value="P:proteolysis"/>
    <property type="evidence" value="ECO:0007669"/>
    <property type="project" value="UniProtKB-KW"/>
</dbReference>
<dbReference type="PANTHER" id="PTHR22936">
    <property type="entry name" value="RHOMBOID-RELATED"/>
    <property type="match status" value="1"/>
</dbReference>
<dbReference type="PANTHER" id="PTHR22936:SF69">
    <property type="entry name" value="RHOMBOID-LIKE PROTEIN"/>
    <property type="match status" value="1"/>
</dbReference>
<dbReference type="SUPFAM" id="SSF144091">
    <property type="entry name" value="Rhomboid-like"/>
    <property type="match status" value="1"/>
</dbReference>
<comment type="function">
    <text evidence="11">Serine protease involved in intramembrane proteolysis.</text>
</comment>
<feature type="compositionally biased region" description="Acidic residues" evidence="12">
    <location>
        <begin position="98"/>
        <end position="109"/>
    </location>
</feature>
<evidence type="ECO:0000313" key="15">
    <source>
        <dbReference type="Proteomes" id="UP001530377"/>
    </source>
</evidence>
<evidence type="ECO:0000256" key="8">
    <source>
        <dbReference type="ARBA" id="ARBA00022825"/>
    </source>
</evidence>
<evidence type="ECO:0000256" key="10">
    <source>
        <dbReference type="ARBA" id="ARBA00023136"/>
    </source>
</evidence>
<evidence type="ECO:0000313" key="14">
    <source>
        <dbReference type="EMBL" id="KAL3809095.1"/>
    </source>
</evidence>
<evidence type="ECO:0000256" key="2">
    <source>
        <dbReference type="ARBA" id="ARBA00004141"/>
    </source>
</evidence>
<feature type="transmembrane region" description="Helical" evidence="11">
    <location>
        <begin position="401"/>
        <end position="421"/>
    </location>
</feature>
<keyword evidence="15" id="KW-1185">Reference proteome</keyword>